<feature type="domain" description="HTH araC/xylS-type" evidence="4">
    <location>
        <begin position="202"/>
        <end position="300"/>
    </location>
</feature>
<reference evidence="5 6" key="1">
    <citation type="submission" date="2012-11" db="EMBL/GenBank/DDBJ databases">
        <title>Whole genome sequence of Acidisphaera rubrifaciens HS-AP3.</title>
        <authorList>
            <person name="Azuma Y."/>
            <person name="Higashiura N."/>
            <person name="Hirakawa H."/>
            <person name="Matsushita K."/>
        </authorList>
    </citation>
    <scope>NUCLEOTIDE SEQUENCE [LARGE SCALE GENOMIC DNA]</scope>
    <source>
        <strain evidence="5 6">HS-AP3</strain>
    </source>
</reference>
<dbReference type="InterPro" id="IPR009057">
    <property type="entry name" value="Homeodomain-like_sf"/>
</dbReference>
<dbReference type="GO" id="GO:0043565">
    <property type="term" value="F:sequence-specific DNA binding"/>
    <property type="evidence" value="ECO:0007669"/>
    <property type="project" value="InterPro"/>
</dbReference>
<dbReference type="Proteomes" id="UP000032680">
    <property type="component" value="Unassembled WGS sequence"/>
</dbReference>
<dbReference type="AlphaFoldDB" id="A0A0D6P828"/>
<evidence type="ECO:0000259" key="4">
    <source>
        <dbReference type="PROSITE" id="PS01124"/>
    </source>
</evidence>
<dbReference type="RefSeq" id="WP_048862062.1">
    <property type="nucleotide sequence ID" value="NZ_BANB01000470.1"/>
</dbReference>
<gene>
    <name evidence="5" type="ORF">Asru_0470_01</name>
</gene>
<keyword evidence="3" id="KW-0804">Transcription</keyword>
<proteinExistence type="predicted"/>
<comment type="caution">
    <text evidence="5">The sequence shown here is derived from an EMBL/GenBank/DDBJ whole genome shotgun (WGS) entry which is preliminary data.</text>
</comment>
<dbReference type="InterPro" id="IPR018062">
    <property type="entry name" value="HTH_AraC-typ_CS"/>
</dbReference>
<organism evidence="5 6">
    <name type="scientific">Acidisphaera rubrifaciens HS-AP3</name>
    <dbReference type="NCBI Taxonomy" id="1231350"/>
    <lineage>
        <taxon>Bacteria</taxon>
        <taxon>Pseudomonadati</taxon>
        <taxon>Pseudomonadota</taxon>
        <taxon>Alphaproteobacteria</taxon>
        <taxon>Acetobacterales</taxon>
        <taxon>Acetobacteraceae</taxon>
        <taxon>Acidisphaera</taxon>
    </lineage>
</organism>
<evidence type="ECO:0000256" key="1">
    <source>
        <dbReference type="ARBA" id="ARBA00023015"/>
    </source>
</evidence>
<dbReference type="EMBL" id="BANB01000470">
    <property type="protein sequence ID" value="GAN77812.1"/>
    <property type="molecule type" value="Genomic_DNA"/>
</dbReference>
<evidence type="ECO:0000313" key="5">
    <source>
        <dbReference type="EMBL" id="GAN77812.1"/>
    </source>
</evidence>
<evidence type="ECO:0000256" key="2">
    <source>
        <dbReference type="ARBA" id="ARBA00023125"/>
    </source>
</evidence>
<dbReference type="OrthoDB" id="110167at2"/>
<dbReference type="PANTHER" id="PTHR46796:SF14">
    <property type="entry name" value="TRANSCRIPTIONAL REGULATORY PROTEIN"/>
    <property type="match status" value="1"/>
</dbReference>
<accession>A0A0D6P828</accession>
<dbReference type="Gene3D" id="1.10.10.60">
    <property type="entry name" value="Homeodomain-like"/>
    <property type="match status" value="2"/>
</dbReference>
<keyword evidence="6" id="KW-1185">Reference proteome</keyword>
<dbReference type="InterPro" id="IPR018060">
    <property type="entry name" value="HTH_AraC"/>
</dbReference>
<dbReference type="PROSITE" id="PS00041">
    <property type="entry name" value="HTH_ARAC_FAMILY_1"/>
    <property type="match status" value="1"/>
</dbReference>
<evidence type="ECO:0000256" key="3">
    <source>
        <dbReference type="ARBA" id="ARBA00023163"/>
    </source>
</evidence>
<dbReference type="GO" id="GO:0003700">
    <property type="term" value="F:DNA-binding transcription factor activity"/>
    <property type="evidence" value="ECO:0007669"/>
    <property type="project" value="InterPro"/>
</dbReference>
<dbReference type="PROSITE" id="PS01124">
    <property type="entry name" value="HTH_ARAC_FAMILY_2"/>
    <property type="match status" value="1"/>
</dbReference>
<dbReference type="SUPFAM" id="SSF46689">
    <property type="entry name" value="Homeodomain-like"/>
    <property type="match status" value="2"/>
</dbReference>
<dbReference type="PANTHER" id="PTHR46796">
    <property type="entry name" value="HTH-TYPE TRANSCRIPTIONAL ACTIVATOR RHAS-RELATED"/>
    <property type="match status" value="1"/>
</dbReference>
<sequence length="303" mass="32665">MAAAEGTFGVGETHGILWRDEHVIHAASDALGWRSAYASLQRERPYEDEYRAVPDHLVILHRDGPVGVGRVLGAARRHRTVPPGGLFILPGGMDFGVRLEGRLESLHVYVRDSVLREVAAESGAGDPAHLSLVPRLGEQDALIEQLMIGLGEALDADEPGTPVYADTLARALAARLLRRHSSRAGTRAASPVRGALPRATVARVCEAMAARLQAPLGLDDLAAVAGLSASHFARGFRAATGLPPHRYLMRLRVERAQVLLRATDRPIADVALDCGFAHQEHLTRVFARLAGCTPAAWRRAVRT</sequence>
<keyword evidence="1" id="KW-0805">Transcription regulation</keyword>
<protein>
    <submittedName>
        <fullName evidence="5">Transcriptional regulator AraC</fullName>
    </submittedName>
</protein>
<dbReference type="InterPro" id="IPR050204">
    <property type="entry name" value="AraC_XylS_family_regulators"/>
</dbReference>
<name>A0A0D6P828_9PROT</name>
<keyword evidence="2" id="KW-0238">DNA-binding</keyword>
<dbReference type="SMART" id="SM00342">
    <property type="entry name" value="HTH_ARAC"/>
    <property type="match status" value="1"/>
</dbReference>
<dbReference type="Pfam" id="PF12833">
    <property type="entry name" value="HTH_18"/>
    <property type="match status" value="1"/>
</dbReference>
<evidence type="ECO:0000313" key="6">
    <source>
        <dbReference type="Proteomes" id="UP000032680"/>
    </source>
</evidence>